<evidence type="ECO:0000256" key="4">
    <source>
        <dbReference type="ARBA" id="ARBA00024195"/>
    </source>
</evidence>
<evidence type="ECO:0000256" key="1">
    <source>
        <dbReference type="ARBA" id="ARBA00022729"/>
    </source>
</evidence>
<name>A0A6P8ZA81_THRPL</name>
<dbReference type="SUPFAM" id="SSF50494">
    <property type="entry name" value="Trypsin-like serine proteases"/>
    <property type="match status" value="1"/>
</dbReference>
<dbReference type="FunCoup" id="A0A6P8ZA81">
    <property type="interactions" value="9"/>
</dbReference>
<evidence type="ECO:0000256" key="6">
    <source>
        <dbReference type="SAM" id="SignalP"/>
    </source>
</evidence>
<dbReference type="FunFam" id="2.40.10.10:FF:000028">
    <property type="entry name" value="Serine protease easter"/>
    <property type="match status" value="1"/>
</dbReference>
<dbReference type="OrthoDB" id="6339452at2759"/>
<keyword evidence="8" id="KW-1185">Reference proteome</keyword>
<keyword evidence="1 6" id="KW-0732">Signal</keyword>
<dbReference type="Pfam" id="PF00089">
    <property type="entry name" value="Trypsin"/>
    <property type="match status" value="1"/>
</dbReference>
<keyword evidence="5" id="KW-0378">Hydrolase</keyword>
<dbReference type="SMART" id="SM00020">
    <property type="entry name" value="Tryp_SPc"/>
    <property type="match status" value="1"/>
</dbReference>
<dbReference type="InterPro" id="IPR043504">
    <property type="entry name" value="Peptidase_S1_PA_chymotrypsin"/>
</dbReference>
<reference evidence="9" key="1">
    <citation type="submission" date="2025-08" db="UniProtKB">
        <authorList>
            <consortium name="RefSeq"/>
        </authorList>
    </citation>
    <scope>IDENTIFICATION</scope>
    <source>
        <tissue evidence="9">Total insect</tissue>
    </source>
</reference>
<comment type="similarity">
    <text evidence="4">Belongs to the peptidase S1 family. CLIP subfamily.</text>
</comment>
<dbReference type="PROSITE" id="PS50240">
    <property type="entry name" value="TRYPSIN_DOM"/>
    <property type="match status" value="1"/>
</dbReference>
<dbReference type="InterPro" id="IPR009003">
    <property type="entry name" value="Peptidase_S1_PA"/>
</dbReference>
<keyword evidence="5" id="KW-0720">Serine protease</keyword>
<keyword evidence="3" id="KW-0325">Glycoprotein</keyword>
<dbReference type="PROSITE" id="PS00135">
    <property type="entry name" value="TRYPSIN_SER"/>
    <property type="match status" value="1"/>
</dbReference>
<evidence type="ECO:0000256" key="5">
    <source>
        <dbReference type="RuleBase" id="RU363034"/>
    </source>
</evidence>
<evidence type="ECO:0000256" key="2">
    <source>
        <dbReference type="ARBA" id="ARBA00023157"/>
    </source>
</evidence>
<evidence type="ECO:0000313" key="9">
    <source>
        <dbReference type="RefSeq" id="XP_034247615.1"/>
    </source>
</evidence>
<feature type="chain" id="PRO_5027561099" evidence="6">
    <location>
        <begin position="17"/>
        <end position="399"/>
    </location>
</feature>
<dbReference type="InterPro" id="IPR001314">
    <property type="entry name" value="Peptidase_S1A"/>
</dbReference>
<sequence>MWAPLLLFATHTAVSGMSLSILGTDCQTSVGTNGSCIRRSECQWALEELKLGRRPKYCLNSLPTVIVCCPADGATTPSDDLPPPGLMSNRSKAVGDVARRKCKEYGELVYQEVEVPALIARRERRSQCVSTVKSLIVGGSKAEAKEFPHMALLGCRCGSSHLDCDGDLNFFCGGSLISPNFILTAAHCLYARNKTVQLVLLGSLDRINMTEADYEQLIGVAERIPHPKYTSSSTYHDIALLRLESDAVLSGHVRPACLHTGEPMDQQAVPVATGWGFTDLVGEPSDVLKKVGLRLVADDACRSSYASHNPTRLANGIDSASQLCAGGELNRDTCFGDSGGPLQVYATNTTQTPDEPFCMYKILGVTSFSKFACGLKDPGVYTRVSSYVAWIENIVWPQQ</sequence>
<dbReference type="SMART" id="SM00680">
    <property type="entry name" value="CLIP"/>
    <property type="match status" value="1"/>
</dbReference>
<evidence type="ECO:0000259" key="7">
    <source>
        <dbReference type="PROSITE" id="PS50240"/>
    </source>
</evidence>
<dbReference type="InterPro" id="IPR051487">
    <property type="entry name" value="Ser/Thr_Proteases_Immune/Dev"/>
</dbReference>
<dbReference type="PROSITE" id="PS00134">
    <property type="entry name" value="TRYPSIN_HIS"/>
    <property type="match status" value="1"/>
</dbReference>
<dbReference type="GeneID" id="117649205"/>
<feature type="signal peptide" evidence="6">
    <location>
        <begin position="1"/>
        <end position="16"/>
    </location>
</feature>
<keyword evidence="5" id="KW-0645">Protease</keyword>
<dbReference type="InParanoid" id="A0A6P8ZA81"/>
<dbReference type="PANTHER" id="PTHR24256">
    <property type="entry name" value="TRYPTASE-RELATED"/>
    <property type="match status" value="1"/>
</dbReference>
<feature type="domain" description="Peptidase S1" evidence="7">
    <location>
        <begin position="136"/>
        <end position="396"/>
    </location>
</feature>
<organism evidence="9">
    <name type="scientific">Thrips palmi</name>
    <name type="common">Melon thrips</name>
    <dbReference type="NCBI Taxonomy" id="161013"/>
    <lineage>
        <taxon>Eukaryota</taxon>
        <taxon>Metazoa</taxon>
        <taxon>Ecdysozoa</taxon>
        <taxon>Arthropoda</taxon>
        <taxon>Hexapoda</taxon>
        <taxon>Insecta</taxon>
        <taxon>Pterygota</taxon>
        <taxon>Neoptera</taxon>
        <taxon>Paraneoptera</taxon>
        <taxon>Thysanoptera</taxon>
        <taxon>Terebrantia</taxon>
        <taxon>Thripoidea</taxon>
        <taxon>Thripidae</taxon>
        <taxon>Thrips</taxon>
    </lineage>
</organism>
<dbReference type="GO" id="GO:0006508">
    <property type="term" value="P:proteolysis"/>
    <property type="evidence" value="ECO:0007669"/>
    <property type="project" value="UniProtKB-KW"/>
</dbReference>
<dbReference type="InterPro" id="IPR022700">
    <property type="entry name" value="CLIP"/>
</dbReference>
<dbReference type="AlphaFoldDB" id="A0A6P8ZA81"/>
<gene>
    <name evidence="9" type="primary">LOC117649205</name>
</gene>
<dbReference type="RefSeq" id="XP_034247615.1">
    <property type="nucleotide sequence ID" value="XM_034391724.1"/>
</dbReference>
<dbReference type="InterPro" id="IPR001254">
    <property type="entry name" value="Trypsin_dom"/>
</dbReference>
<dbReference type="InterPro" id="IPR018114">
    <property type="entry name" value="TRYPSIN_HIS"/>
</dbReference>
<evidence type="ECO:0000256" key="3">
    <source>
        <dbReference type="ARBA" id="ARBA00023180"/>
    </source>
</evidence>
<dbReference type="KEGG" id="tpal:117649205"/>
<dbReference type="InterPro" id="IPR033116">
    <property type="entry name" value="TRYPSIN_SER"/>
</dbReference>
<keyword evidence="2" id="KW-1015">Disulfide bond</keyword>
<dbReference type="Proteomes" id="UP000515158">
    <property type="component" value="Unplaced"/>
</dbReference>
<evidence type="ECO:0000313" key="8">
    <source>
        <dbReference type="Proteomes" id="UP000515158"/>
    </source>
</evidence>
<dbReference type="Gene3D" id="2.40.10.10">
    <property type="entry name" value="Trypsin-like serine proteases"/>
    <property type="match status" value="1"/>
</dbReference>
<proteinExistence type="inferred from homology"/>
<protein>
    <submittedName>
        <fullName evidence="9">Serine protease snake-like</fullName>
    </submittedName>
</protein>
<dbReference type="CDD" id="cd00190">
    <property type="entry name" value="Tryp_SPc"/>
    <property type="match status" value="1"/>
</dbReference>
<accession>A0A6P8ZA81</accession>
<dbReference type="PRINTS" id="PR00722">
    <property type="entry name" value="CHYMOTRYPSIN"/>
</dbReference>
<dbReference type="GO" id="GO:0004252">
    <property type="term" value="F:serine-type endopeptidase activity"/>
    <property type="evidence" value="ECO:0007669"/>
    <property type="project" value="InterPro"/>
</dbReference>